<feature type="transmembrane region" description="Helical" evidence="9">
    <location>
        <begin position="133"/>
        <end position="153"/>
    </location>
</feature>
<dbReference type="OrthoDB" id="6735691at2759"/>
<organism evidence="11 12">
    <name type="scientific">Tribolium castaneum</name>
    <name type="common">Red flour beetle</name>
    <dbReference type="NCBI Taxonomy" id="7070"/>
    <lineage>
        <taxon>Eukaryota</taxon>
        <taxon>Metazoa</taxon>
        <taxon>Ecdysozoa</taxon>
        <taxon>Arthropoda</taxon>
        <taxon>Hexapoda</taxon>
        <taxon>Insecta</taxon>
        <taxon>Pterygota</taxon>
        <taxon>Neoptera</taxon>
        <taxon>Endopterygota</taxon>
        <taxon>Coleoptera</taxon>
        <taxon>Polyphaga</taxon>
        <taxon>Cucujiformia</taxon>
        <taxon>Tenebrionidae</taxon>
        <taxon>Tenebrionidae incertae sedis</taxon>
        <taxon>Tribolium</taxon>
    </lineage>
</organism>
<reference evidence="11 12" key="1">
    <citation type="journal article" date="2008" name="Nature">
        <title>The genome of the model beetle and pest Tribolium castaneum.</title>
        <authorList>
            <consortium name="Tribolium Genome Sequencing Consortium"/>
            <person name="Richards S."/>
            <person name="Gibbs R.A."/>
            <person name="Weinstock G.M."/>
            <person name="Brown S.J."/>
            <person name="Denell R."/>
            <person name="Beeman R.W."/>
            <person name="Gibbs R."/>
            <person name="Beeman R.W."/>
            <person name="Brown S.J."/>
            <person name="Bucher G."/>
            <person name="Friedrich M."/>
            <person name="Grimmelikhuijzen C.J."/>
            <person name="Klingler M."/>
            <person name="Lorenzen M."/>
            <person name="Richards S."/>
            <person name="Roth S."/>
            <person name="Schroder R."/>
            <person name="Tautz D."/>
            <person name="Zdobnov E.M."/>
            <person name="Muzny D."/>
            <person name="Gibbs R.A."/>
            <person name="Weinstock G.M."/>
            <person name="Attaway T."/>
            <person name="Bell S."/>
            <person name="Buhay C.J."/>
            <person name="Chandrabose M.N."/>
            <person name="Chavez D."/>
            <person name="Clerk-Blankenburg K.P."/>
            <person name="Cree A."/>
            <person name="Dao M."/>
            <person name="Davis C."/>
            <person name="Chacko J."/>
            <person name="Dinh H."/>
            <person name="Dugan-Rocha S."/>
            <person name="Fowler G."/>
            <person name="Garner T.T."/>
            <person name="Garnes J."/>
            <person name="Gnirke A."/>
            <person name="Hawes A."/>
            <person name="Hernandez J."/>
            <person name="Hines S."/>
            <person name="Holder M."/>
            <person name="Hume J."/>
            <person name="Jhangiani S.N."/>
            <person name="Joshi V."/>
            <person name="Khan Z.M."/>
            <person name="Jackson L."/>
            <person name="Kovar C."/>
            <person name="Kowis A."/>
            <person name="Lee S."/>
            <person name="Lewis L.R."/>
            <person name="Margolis J."/>
            <person name="Morgan M."/>
            <person name="Nazareth L.V."/>
            <person name="Nguyen N."/>
            <person name="Okwuonu G."/>
            <person name="Parker D."/>
            <person name="Richards S."/>
            <person name="Ruiz S.J."/>
            <person name="Santibanez J."/>
            <person name="Savard J."/>
            <person name="Scherer S.E."/>
            <person name="Schneider B."/>
            <person name="Sodergren E."/>
            <person name="Tautz D."/>
            <person name="Vattahil S."/>
            <person name="Villasana D."/>
            <person name="White C.S."/>
            <person name="Wright R."/>
            <person name="Park Y."/>
            <person name="Beeman R.W."/>
            <person name="Lord J."/>
            <person name="Oppert B."/>
            <person name="Lorenzen M."/>
            <person name="Brown S."/>
            <person name="Wang L."/>
            <person name="Savard J."/>
            <person name="Tautz D."/>
            <person name="Richards S."/>
            <person name="Weinstock G."/>
            <person name="Gibbs R.A."/>
            <person name="Liu Y."/>
            <person name="Worley K."/>
            <person name="Weinstock G."/>
            <person name="Elsik C.G."/>
            <person name="Reese J.T."/>
            <person name="Elhaik E."/>
            <person name="Landan G."/>
            <person name="Graur D."/>
            <person name="Arensburger P."/>
            <person name="Atkinson P."/>
            <person name="Beeman R.W."/>
            <person name="Beidler J."/>
            <person name="Brown S.J."/>
            <person name="Demuth J.P."/>
            <person name="Drury D.W."/>
            <person name="Du Y.Z."/>
            <person name="Fujiwara H."/>
            <person name="Lorenzen M."/>
            <person name="Maselli V."/>
            <person name="Osanai M."/>
            <person name="Park Y."/>
            <person name="Robertson H.M."/>
            <person name="Tu Z."/>
            <person name="Wang J.J."/>
            <person name="Wang S."/>
            <person name="Richards S."/>
            <person name="Song H."/>
            <person name="Zhang L."/>
            <person name="Sodergren E."/>
            <person name="Werner D."/>
            <person name="Stanke M."/>
            <person name="Morgenstern B."/>
            <person name="Solovyev V."/>
            <person name="Kosarev P."/>
            <person name="Brown G."/>
            <person name="Chen H.C."/>
            <person name="Ermolaeva O."/>
            <person name="Hlavina W."/>
            <person name="Kapustin Y."/>
            <person name="Kiryutin B."/>
            <person name="Kitts P."/>
            <person name="Maglott D."/>
            <person name="Pruitt K."/>
            <person name="Sapojnikov V."/>
            <person name="Souvorov A."/>
            <person name="Mackey A.J."/>
            <person name="Waterhouse R.M."/>
            <person name="Wyder S."/>
            <person name="Zdobnov E.M."/>
            <person name="Zdobnov E.M."/>
            <person name="Wyder S."/>
            <person name="Kriventseva E.V."/>
            <person name="Kadowaki T."/>
            <person name="Bork P."/>
            <person name="Aranda M."/>
            <person name="Bao R."/>
            <person name="Beermann A."/>
            <person name="Berns N."/>
            <person name="Bolognesi R."/>
            <person name="Bonneton F."/>
            <person name="Bopp D."/>
            <person name="Brown S.J."/>
            <person name="Bucher G."/>
            <person name="Butts T."/>
            <person name="Chaumot A."/>
            <person name="Denell R.E."/>
            <person name="Ferrier D.E."/>
            <person name="Friedrich M."/>
            <person name="Gordon C.M."/>
            <person name="Jindra M."/>
            <person name="Klingler M."/>
            <person name="Lan Q."/>
            <person name="Lattorff H.M."/>
            <person name="Laudet V."/>
            <person name="von Levetsow C."/>
            <person name="Liu Z."/>
            <person name="Lutz R."/>
            <person name="Lynch J.A."/>
            <person name="da Fonseca R.N."/>
            <person name="Posnien N."/>
            <person name="Reuter R."/>
            <person name="Roth S."/>
            <person name="Savard J."/>
            <person name="Schinko J.B."/>
            <person name="Schmitt C."/>
            <person name="Schoppmeier M."/>
            <person name="Schroder R."/>
            <person name="Shippy T.D."/>
            <person name="Simonnet F."/>
            <person name="Marques-Souza H."/>
            <person name="Tautz D."/>
            <person name="Tomoyasu Y."/>
            <person name="Trauner J."/>
            <person name="Van der Zee M."/>
            <person name="Vervoort M."/>
            <person name="Wittkopp N."/>
            <person name="Wimmer E.A."/>
            <person name="Yang X."/>
            <person name="Jones A.K."/>
            <person name="Sattelle D.B."/>
            <person name="Ebert P.R."/>
            <person name="Nelson D."/>
            <person name="Scott J.G."/>
            <person name="Beeman R.W."/>
            <person name="Muthukrishnan S."/>
            <person name="Kramer K.J."/>
            <person name="Arakane Y."/>
            <person name="Beeman R.W."/>
            <person name="Zhu Q."/>
            <person name="Hogenkamp D."/>
            <person name="Dixit R."/>
            <person name="Oppert B."/>
            <person name="Jiang H."/>
            <person name="Zou Z."/>
            <person name="Marshall J."/>
            <person name="Elpidina E."/>
            <person name="Vinokurov K."/>
            <person name="Oppert C."/>
            <person name="Zou Z."/>
            <person name="Evans J."/>
            <person name="Lu Z."/>
            <person name="Zhao P."/>
            <person name="Sumathipala N."/>
            <person name="Altincicek B."/>
            <person name="Vilcinskas A."/>
            <person name="Williams M."/>
            <person name="Hultmark D."/>
            <person name="Hetru C."/>
            <person name="Jiang H."/>
            <person name="Grimmelikhuijzen C.J."/>
            <person name="Hauser F."/>
            <person name="Cazzamali G."/>
            <person name="Williamson M."/>
            <person name="Park Y."/>
            <person name="Li B."/>
            <person name="Tanaka Y."/>
            <person name="Predel R."/>
            <person name="Neupert S."/>
            <person name="Schachtner J."/>
            <person name="Verleyen P."/>
            <person name="Raible F."/>
            <person name="Bork P."/>
            <person name="Friedrich M."/>
            <person name="Walden K.K."/>
            <person name="Robertson H.M."/>
            <person name="Angeli S."/>
            <person name="Foret S."/>
            <person name="Bucher G."/>
            <person name="Schuetz S."/>
            <person name="Maleszka R."/>
            <person name="Wimmer E.A."/>
            <person name="Beeman R.W."/>
            <person name="Lorenzen M."/>
            <person name="Tomoyasu Y."/>
            <person name="Miller S.C."/>
            <person name="Grossmann D."/>
            <person name="Bucher G."/>
        </authorList>
    </citation>
    <scope>NUCLEOTIDE SEQUENCE [LARGE SCALE GENOMIC DNA]</scope>
    <source>
        <strain evidence="11 12">Georgia GA2</strain>
    </source>
</reference>
<evidence type="ECO:0000313" key="12">
    <source>
        <dbReference type="Proteomes" id="UP000007266"/>
    </source>
</evidence>
<feature type="chain" id="PRO_5007310891" description="Protein sleepless" evidence="10">
    <location>
        <begin position="21"/>
        <end position="156"/>
    </location>
</feature>
<evidence type="ECO:0000256" key="4">
    <source>
        <dbReference type="ARBA" id="ARBA00022729"/>
    </source>
</evidence>
<name>D6WWK9_TRICA</name>
<dbReference type="HOGENOM" id="CLU_1973353_0_0_1"/>
<keyword evidence="3 9" id="KW-0812">Transmembrane</keyword>
<dbReference type="Proteomes" id="UP000007266">
    <property type="component" value="Linkage group 8"/>
</dbReference>
<evidence type="ECO:0000256" key="8">
    <source>
        <dbReference type="ARBA" id="ARBA00023288"/>
    </source>
</evidence>
<dbReference type="GO" id="GO:0032222">
    <property type="term" value="P:regulation of synaptic transmission, cholinergic"/>
    <property type="evidence" value="ECO:0007669"/>
    <property type="project" value="InterPro"/>
</dbReference>
<evidence type="ECO:0000256" key="6">
    <source>
        <dbReference type="ARBA" id="ARBA00023136"/>
    </source>
</evidence>
<reference evidence="11 12" key="2">
    <citation type="journal article" date="2010" name="Nucleic Acids Res.">
        <title>BeetleBase in 2010: revisions to provide comprehensive genomic information for Tribolium castaneum.</title>
        <authorList>
            <person name="Kim H.S."/>
            <person name="Murphy T."/>
            <person name="Xia J."/>
            <person name="Caragea D."/>
            <person name="Park Y."/>
            <person name="Beeman R.W."/>
            <person name="Lorenzen M.D."/>
            <person name="Butcher S."/>
            <person name="Manak J.R."/>
            <person name="Brown S.J."/>
        </authorList>
    </citation>
    <scope>GENOME REANNOTATION</scope>
    <source>
        <strain evidence="11 12">Georgia GA2</strain>
    </source>
</reference>
<keyword evidence="6 9" id="KW-0472">Membrane</keyword>
<protein>
    <recommendedName>
        <fullName evidence="13">Protein sleepless</fullName>
    </recommendedName>
</protein>
<keyword evidence="7" id="KW-0325">Glycoprotein</keyword>
<gene>
    <name evidence="11" type="primary">AUGUSTUS-3.0.2_06400</name>
    <name evidence="11" type="ORF">TcasGA2_TC006400</name>
</gene>
<dbReference type="PANTHER" id="PTHR33562:SF27">
    <property type="entry name" value="PROTEIN QUIVER"/>
    <property type="match status" value="1"/>
</dbReference>
<keyword evidence="8" id="KW-0449">Lipoprotein</keyword>
<dbReference type="PANTHER" id="PTHR33562">
    <property type="entry name" value="ATILLA, ISOFORM B-RELATED-RELATED"/>
    <property type="match status" value="1"/>
</dbReference>
<keyword evidence="4 10" id="KW-0732">Signal</keyword>
<evidence type="ECO:0000256" key="2">
    <source>
        <dbReference type="ARBA" id="ARBA00022622"/>
    </source>
</evidence>
<evidence type="ECO:0000256" key="5">
    <source>
        <dbReference type="ARBA" id="ARBA00022989"/>
    </source>
</evidence>
<dbReference type="InterPro" id="IPR031424">
    <property type="entry name" value="QVR-like"/>
</dbReference>
<keyword evidence="2" id="KW-0336">GPI-anchor</keyword>
<dbReference type="InterPro" id="IPR050975">
    <property type="entry name" value="Sleep_regulator"/>
</dbReference>
<comment type="subcellular location">
    <subcellularLocation>
        <location evidence="1">Membrane</location>
        <topology evidence="1">Lipid-anchor</topology>
        <topology evidence="1">GPI-anchor</topology>
    </subcellularLocation>
</comment>
<dbReference type="GO" id="GO:0030431">
    <property type="term" value="P:sleep"/>
    <property type="evidence" value="ECO:0007669"/>
    <property type="project" value="InterPro"/>
</dbReference>
<dbReference type="Pfam" id="PF17064">
    <property type="entry name" value="QVR"/>
    <property type="match status" value="1"/>
</dbReference>
<proteinExistence type="predicted"/>
<evidence type="ECO:0000256" key="10">
    <source>
        <dbReference type="SAM" id="SignalP"/>
    </source>
</evidence>
<evidence type="ECO:0008006" key="13">
    <source>
        <dbReference type="Google" id="ProtNLM"/>
    </source>
</evidence>
<keyword evidence="5 9" id="KW-1133">Transmembrane helix</keyword>
<evidence type="ECO:0000256" key="3">
    <source>
        <dbReference type="ARBA" id="ARBA00022692"/>
    </source>
</evidence>
<evidence type="ECO:0000256" key="9">
    <source>
        <dbReference type="SAM" id="Phobius"/>
    </source>
</evidence>
<sequence>MKKFLVIFLLLAIFTTMAVGLKCYDCDPSMEGQCKSSNTNRDTTCEARGGKSSIQNLFRWQSDASQGYVCVSFYYESKNETLRGVYRGCKSKEIDSTNICDEIKAQETQNEGDTIKSCEECTSDLCNGGPVDGAASLALSMAAFFGAAVCFYFSNF</sequence>
<dbReference type="AlphaFoldDB" id="D6WWK9"/>
<dbReference type="EMBL" id="KQ971361">
    <property type="protein sequence ID" value="EFA08726.2"/>
    <property type="molecule type" value="Genomic_DNA"/>
</dbReference>
<evidence type="ECO:0000256" key="1">
    <source>
        <dbReference type="ARBA" id="ARBA00004589"/>
    </source>
</evidence>
<evidence type="ECO:0000256" key="7">
    <source>
        <dbReference type="ARBA" id="ARBA00023180"/>
    </source>
</evidence>
<dbReference type="InParanoid" id="D6WWK9"/>
<keyword evidence="12" id="KW-1185">Reference proteome</keyword>
<dbReference type="GO" id="GO:0098552">
    <property type="term" value="C:side of membrane"/>
    <property type="evidence" value="ECO:0007669"/>
    <property type="project" value="UniProtKB-KW"/>
</dbReference>
<accession>D6WWK9</accession>
<evidence type="ECO:0000313" key="11">
    <source>
        <dbReference type="EMBL" id="EFA08726.2"/>
    </source>
</evidence>
<feature type="signal peptide" evidence="10">
    <location>
        <begin position="1"/>
        <end position="20"/>
    </location>
</feature>
<dbReference type="KEGG" id="tca:103313969"/>